<dbReference type="EMBL" id="LXPE01000002">
    <property type="protein sequence ID" value="OBA28844.1"/>
    <property type="molecule type" value="Genomic_DNA"/>
</dbReference>
<evidence type="ECO:0000313" key="1">
    <source>
        <dbReference type="EMBL" id="OBA28844.1"/>
    </source>
</evidence>
<dbReference type="AlphaFoldDB" id="A0A1B7TJD1"/>
<organism evidence="1 2">
    <name type="scientific">Hanseniaspora valbyensis NRRL Y-1626</name>
    <dbReference type="NCBI Taxonomy" id="766949"/>
    <lineage>
        <taxon>Eukaryota</taxon>
        <taxon>Fungi</taxon>
        <taxon>Dikarya</taxon>
        <taxon>Ascomycota</taxon>
        <taxon>Saccharomycotina</taxon>
        <taxon>Saccharomycetes</taxon>
        <taxon>Saccharomycodales</taxon>
        <taxon>Saccharomycodaceae</taxon>
        <taxon>Hanseniaspora</taxon>
    </lineage>
</organism>
<accession>A0A1B7TJD1</accession>
<keyword evidence="2" id="KW-1185">Reference proteome</keyword>
<proteinExistence type="predicted"/>
<reference evidence="2" key="1">
    <citation type="journal article" date="2016" name="Proc. Natl. Acad. Sci. U.S.A.">
        <title>Comparative genomics of biotechnologically important yeasts.</title>
        <authorList>
            <person name="Riley R."/>
            <person name="Haridas S."/>
            <person name="Wolfe K.H."/>
            <person name="Lopes M.R."/>
            <person name="Hittinger C.T."/>
            <person name="Goeker M."/>
            <person name="Salamov A.A."/>
            <person name="Wisecaver J.H."/>
            <person name="Long T.M."/>
            <person name="Calvey C.H."/>
            <person name="Aerts A.L."/>
            <person name="Barry K.W."/>
            <person name="Choi C."/>
            <person name="Clum A."/>
            <person name="Coughlan A.Y."/>
            <person name="Deshpande S."/>
            <person name="Douglass A.P."/>
            <person name="Hanson S.J."/>
            <person name="Klenk H.-P."/>
            <person name="LaButti K.M."/>
            <person name="Lapidus A."/>
            <person name="Lindquist E.A."/>
            <person name="Lipzen A.M."/>
            <person name="Meier-Kolthoff J.P."/>
            <person name="Ohm R.A."/>
            <person name="Otillar R.P."/>
            <person name="Pangilinan J.L."/>
            <person name="Peng Y."/>
            <person name="Rokas A."/>
            <person name="Rosa C.A."/>
            <person name="Scheuner C."/>
            <person name="Sibirny A.A."/>
            <person name="Slot J.C."/>
            <person name="Stielow J.B."/>
            <person name="Sun H."/>
            <person name="Kurtzman C.P."/>
            <person name="Blackwell M."/>
            <person name="Grigoriev I.V."/>
            <person name="Jeffries T.W."/>
        </authorList>
    </citation>
    <scope>NUCLEOTIDE SEQUENCE [LARGE SCALE GENOMIC DNA]</scope>
    <source>
        <strain evidence="2">NRRL Y-1626</strain>
    </source>
</reference>
<dbReference type="Proteomes" id="UP000092321">
    <property type="component" value="Unassembled WGS sequence"/>
</dbReference>
<name>A0A1B7TJD1_9ASCO</name>
<gene>
    <name evidence="1" type="ORF">HANVADRAFT_51290</name>
</gene>
<comment type="caution">
    <text evidence="1">The sequence shown here is derived from an EMBL/GenBank/DDBJ whole genome shotgun (WGS) entry which is preliminary data.</text>
</comment>
<sequence length="357" mass="41032">MSAQSEYAKTHDEILKIQENIMRGFNSNNNNANNQNNENKLDPCLNISQIKVISDTLIEETLTGKYSVNEESITIGLCKYPSLSCIYNTNQKLFKVDAFSEEELTQGLQYNETYETLFNGSSLSGNYLDDLTVTELAGYQIKGIVNEETKHFEIIESQKVDPLPLATKPQRIINNQLKIYITFEQFFLDLDYNLKQKLLLTDQKDFNAIDLNYYKQFKHQKEDFVMFKSGDLPIWGMKVYTDDSNPLSILRQLAVYEEIKDGNEIVGCRLIGFELISGIKKLSEPIEIYFDGRDITKEIKPLDFIAAFKYLPTLKNYYGNNVAFEKNGVMSRNWYGSQFLSGHDGLSIALWNVEFNG</sequence>
<evidence type="ECO:0000313" key="2">
    <source>
        <dbReference type="Proteomes" id="UP000092321"/>
    </source>
</evidence>
<protein>
    <submittedName>
        <fullName evidence="1">Uncharacterized protein</fullName>
    </submittedName>
</protein>
<dbReference type="OrthoDB" id="3596986at2759"/>